<evidence type="ECO:0000256" key="2">
    <source>
        <dbReference type="ARBA" id="ARBA00023125"/>
    </source>
</evidence>
<dbReference type="RefSeq" id="WP_194695273.1">
    <property type="nucleotide sequence ID" value="NZ_JADKPO010000005.1"/>
</dbReference>
<dbReference type="Proteomes" id="UP000660668">
    <property type="component" value="Unassembled WGS sequence"/>
</dbReference>
<dbReference type="GO" id="GO:0003700">
    <property type="term" value="F:DNA-binding transcription factor activity"/>
    <property type="evidence" value="ECO:0007669"/>
    <property type="project" value="TreeGrafter"/>
</dbReference>
<dbReference type="Pfam" id="PF17933">
    <property type="entry name" value="TetR_C_25"/>
    <property type="match status" value="1"/>
</dbReference>
<dbReference type="PRINTS" id="PR00455">
    <property type="entry name" value="HTHTETR"/>
</dbReference>
<evidence type="ECO:0000256" key="1">
    <source>
        <dbReference type="ARBA" id="ARBA00023015"/>
    </source>
</evidence>
<evidence type="ECO:0000259" key="5">
    <source>
        <dbReference type="PROSITE" id="PS50977"/>
    </source>
</evidence>
<dbReference type="AlphaFoldDB" id="A0A930YLI6"/>
<dbReference type="InterPro" id="IPR001647">
    <property type="entry name" value="HTH_TetR"/>
</dbReference>
<keyword evidence="7" id="KW-1185">Reference proteome</keyword>
<gene>
    <name evidence="6" type="ORF">ISU10_04975</name>
</gene>
<name>A0A930YLI6_9ACTN</name>
<organism evidence="6 7">
    <name type="scientific">Nocardioides agariphilus</name>
    <dbReference type="NCBI Taxonomy" id="433664"/>
    <lineage>
        <taxon>Bacteria</taxon>
        <taxon>Bacillati</taxon>
        <taxon>Actinomycetota</taxon>
        <taxon>Actinomycetes</taxon>
        <taxon>Propionibacteriales</taxon>
        <taxon>Nocardioidaceae</taxon>
        <taxon>Nocardioides</taxon>
    </lineage>
</organism>
<keyword evidence="2 4" id="KW-0238">DNA-binding</keyword>
<dbReference type="SUPFAM" id="SSF46689">
    <property type="entry name" value="Homeodomain-like"/>
    <property type="match status" value="1"/>
</dbReference>
<feature type="DNA-binding region" description="H-T-H motif" evidence="4">
    <location>
        <begin position="32"/>
        <end position="51"/>
    </location>
</feature>
<accession>A0A930YLI6</accession>
<dbReference type="PANTHER" id="PTHR30055">
    <property type="entry name" value="HTH-TYPE TRANSCRIPTIONAL REGULATOR RUTR"/>
    <property type="match status" value="1"/>
</dbReference>
<protein>
    <submittedName>
        <fullName evidence="6">Helix-turn-helix transcriptional regulator</fullName>
    </submittedName>
</protein>
<comment type="caution">
    <text evidence="6">The sequence shown here is derived from an EMBL/GenBank/DDBJ whole genome shotgun (WGS) entry which is preliminary data.</text>
</comment>
<feature type="domain" description="HTH tetR-type" evidence="5">
    <location>
        <begin position="9"/>
        <end position="69"/>
    </location>
</feature>
<dbReference type="GO" id="GO:0000976">
    <property type="term" value="F:transcription cis-regulatory region binding"/>
    <property type="evidence" value="ECO:0007669"/>
    <property type="project" value="TreeGrafter"/>
</dbReference>
<keyword evidence="3" id="KW-0804">Transcription</keyword>
<keyword evidence="1" id="KW-0805">Transcription regulation</keyword>
<reference evidence="6" key="1">
    <citation type="submission" date="2020-11" db="EMBL/GenBank/DDBJ databases">
        <title>Nocardioides cynanchi sp. nov., isolated from soil of rhizosphere of Cynanchum wilfordii.</title>
        <authorList>
            <person name="Lee J.-S."/>
            <person name="Suh M.K."/>
            <person name="Kim J.-S."/>
        </authorList>
    </citation>
    <scope>NUCLEOTIDE SEQUENCE</scope>
    <source>
        <strain evidence="6">KCTC 19276</strain>
    </source>
</reference>
<dbReference type="InterPro" id="IPR050109">
    <property type="entry name" value="HTH-type_TetR-like_transc_reg"/>
</dbReference>
<dbReference type="Gene3D" id="1.10.357.10">
    <property type="entry name" value="Tetracycline Repressor, domain 2"/>
    <property type="match status" value="1"/>
</dbReference>
<sequence>MRSADHGDLTAKAGIRNAALRLFAEHGHQAVSVRQIAEAAGVSPALVLHHFGSKDGLREAVDRYAAAQFDAFLEAPEEVGDVLTSGSNASMAELIAKVLPPGSPLPAYLRRLLLEGDPAGRALFRRWYEVSRSLVEQLIAAGFATPTEDPDVMAAFMLTADLALLVLRDPLTDALGFDPVSPDGLTRWAAEVARIYRDGAFVVPENTTDQPADR</sequence>
<dbReference type="InterPro" id="IPR041484">
    <property type="entry name" value="TetR_C_25"/>
</dbReference>
<evidence type="ECO:0000313" key="6">
    <source>
        <dbReference type="EMBL" id="MBF4767114.1"/>
    </source>
</evidence>
<dbReference type="PROSITE" id="PS50977">
    <property type="entry name" value="HTH_TETR_2"/>
    <property type="match status" value="1"/>
</dbReference>
<evidence type="ECO:0000256" key="3">
    <source>
        <dbReference type="ARBA" id="ARBA00023163"/>
    </source>
</evidence>
<dbReference type="InterPro" id="IPR009057">
    <property type="entry name" value="Homeodomain-like_sf"/>
</dbReference>
<dbReference type="EMBL" id="JADKPO010000005">
    <property type="protein sequence ID" value="MBF4767114.1"/>
    <property type="molecule type" value="Genomic_DNA"/>
</dbReference>
<proteinExistence type="predicted"/>
<dbReference type="Pfam" id="PF00440">
    <property type="entry name" value="TetR_N"/>
    <property type="match status" value="1"/>
</dbReference>
<dbReference type="PANTHER" id="PTHR30055:SF234">
    <property type="entry name" value="HTH-TYPE TRANSCRIPTIONAL REGULATOR BETI"/>
    <property type="match status" value="1"/>
</dbReference>
<evidence type="ECO:0000313" key="7">
    <source>
        <dbReference type="Proteomes" id="UP000660668"/>
    </source>
</evidence>
<evidence type="ECO:0000256" key="4">
    <source>
        <dbReference type="PROSITE-ProRule" id="PRU00335"/>
    </source>
</evidence>